<evidence type="ECO:0000313" key="1">
    <source>
        <dbReference type="EMBL" id="KAF5903493.1"/>
    </source>
</evidence>
<protein>
    <submittedName>
        <fullName evidence="1">Protein transport protein Sec31A</fullName>
    </submittedName>
</protein>
<sequence length="55" mass="6312">MDGNTNSRPHDLYLKVNPVWIQEKAVSCWTRTREASHPCCLLIACPPTEPIQYDI</sequence>
<comment type="caution">
    <text evidence="1">The sequence shown here is derived from an EMBL/GenBank/DDBJ whole genome shotgun (WGS) entry which is preliminary data.</text>
</comment>
<feature type="non-terminal residue" evidence="1">
    <location>
        <position position="55"/>
    </location>
</feature>
<proteinExistence type="predicted"/>
<dbReference type="Proteomes" id="UP000727407">
    <property type="component" value="Unassembled WGS sequence"/>
</dbReference>
<keyword evidence="2" id="KW-1185">Reference proteome</keyword>
<reference evidence="1" key="1">
    <citation type="submission" date="2020-07" db="EMBL/GenBank/DDBJ databases">
        <title>Clarias magur genome sequencing, assembly and annotation.</title>
        <authorList>
            <person name="Kushwaha B."/>
            <person name="Kumar R."/>
            <person name="Das P."/>
            <person name="Joshi C.G."/>
            <person name="Kumar D."/>
            <person name="Nagpure N.S."/>
            <person name="Pandey M."/>
            <person name="Agarwal S."/>
            <person name="Srivastava S."/>
            <person name="Singh M."/>
            <person name="Sahoo L."/>
            <person name="Jayasankar P."/>
            <person name="Meher P.K."/>
            <person name="Koringa P.G."/>
            <person name="Iquebal M.A."/>
            <person name="Das S.P."/>
            <person name="Bit A."/>
            <person name="Patnaik S."/>
            <person name="Patel N."/>
            <person name="Shah T.M."/>
            <person name="Hinsu A."/>
            <person name="Jena J.K."/>
        </authorList>
    </citation>
    <scope>NUCLEOTIDE SEQUENCE</scope>
    <source>
        <strain evidence="1">CIFAMagur01</strain>
        <tissue evidence="1">Testis</tissue>
    </source>
</reference>
<name>A0A8J4U9G8_CLAMG</name>
<evidence type="ECO:0000313" key="2">
    <source>
        <dbReference type="Proteomes" id="UP000727407"/>
    </source>
</evidence>
<organism evidence="1 2">
    <name type="scientific">Clarias magur</name>
    <name type="common">Asian catfish</name>
    <name type="synonym">Macropteronotus magur</name>
    <dbReference type="NCBI Taxonomy" id="1594786"/>
    <lineage>
        <taxon>Eukaryota</taxon>
        <taxon>Metazoa</taxon>
        <taxon>Chordata</taxon>
        <taxon>Craniata</taxon>
        <taxon>Vertebrata</taxon>
        <taxon>Euteleostomi</taxon>
        <taxon>Actinopterygii</taxon>
        <taxon>Neopterygii</taxon>
        <taxon>Teleostei</taxon>
        <taxon>Ostariophysi</taxon>
        <taxon>Siluriformes</taxon>
        <taxon>Clariidae</taxon>
        <taxon>Clarias</taxon>
    </lineage>
</organism>
<accession>A0A8J4U9G8</accession>
<dbReference type="EMBL" id="QNUK01000072">
    <property type="protein sequence ID" value="KAF5903493.1"/>
    <property type="molecule type" value="Genomic_DNA"/>
</dbReference>
<dbReference type="AlphaFoldDB" id="A0A8J4U9G8"/>
<gene>
    <name evidence="1" type="primary">sec31a</name>
    <name evidence="1" type="ORF">DAT39_006820</name>
</gene>